<reference evidence="4 5" key="1">
    <citation type="submission" date="2020-06" db="EMBL/GenBank/DDBJ databases">
        <authorList>
            <person name="Li R."/>
            <person name="Bekaert M."/>
        </authorList>
    </citation>
    <scope>NUCLEOTIDE SEQUENCE [LARGE SCALE GENOMIC DNA]</scope>
    <source>
        <strain evidence="5">wild</strain>
    </source>
</reference>
<keyword evidence="1" id="KW-0479">Metal-binding</keyword>
<evidence type="ECO:0000313" key="4">
    <source>
        <dbReference type="EMBL" id="CAC5405620.1"/>
    </source>
</evidence>
<evidence type="ECO:0000256" key="3">
    <source>
        <dbReference type="ARBA" id="ARBA00022833"/>
    </source>
</evidence>
<evidence type="ECO:0000313" key="5">
    <source>
        <dbReference type="Proteomes" id="UP000507470"/>
    </source>
</evidence>
<gene>
    <name evidence="4" type="ORF">MCOR_39292</name>
</gene>
<evidence type="ECO:0008006" key="6">
    <source>
        <dbReference type="Google" id="ProtNLM"/>
    </source>
</evidence>
<name>A0A6J8DEX3_MYTCO</name>
<keyword evidence="5" id="KW-1185">Reference proteome</keyword>
<organism evidence="4 5">
    <name type="scientific">Mytilus coruscus</name>
    <name type="common">Sea mussel</name>
    <dbReference type="NCBI Taxonomy" id="42192"/>
    <lineage>
        <taxon>Eukaryota</taxon>
        <taxon>Metazoa</taxon>
        <taxon>Spiralia</taxon>
        <taxon>Lophotrochozoa</taxon>
        <taxon>Mollusca</taxon>
        <taxon>Bivalvia</taxon>
        <taxon>Autobranchia</taxon>
        <taxon>Pteriomorphia</taxon>
        <taxon>Mytilida</taxon>
        <taxon>Mytiloidea</taxon>
        <taxon>Mytilidae</taxon>
        <taxon>Mytilinae</taxon>
        <taxon>Mytilus</taxon>
    </lineage>
</organism>
<proteinExistence type="predicted"/>
<keyword evidence="2" id="KW-0863">Zinc-finger</keyword>
<keyword evidence="3" id="KW-0862">Zinc</keyword>
<dbReference type="InterPro" id="IPR019786">
    <property type="entry name" value="Zinc_finger_PHD-type_CS"/>
</dbReference>
<dbReference type="GO" id="GO:0008270">
    <property type="term" value="F:zinc ion binding"/>
    <property type="evidence" value="ECO:0007669"/>
    <property type="project" value="UniProtKB-KW"/>
</dbReference>
<dbReference type="Proteomes" id="UP000507470">
    <property type="component" value="Unassembled WGS sequence"/>
</dbReference>
<dbReference type="Gene3D" id="3.30.40.10">
    <property type="entry name" value="Zinc/RING finger domain, C3HC4 (zinc finger)"/>
    <property type="match status" value="1"/>
</dbReference>
<sequence length="294" mass="34347">MSYPCVLCDQQVRPRQHALQCEDCDKWQHRLCSTGISITDYRLMVNEEVDIIFHCAECVRNHKIWRLSSLVSHQDRFPTAEINGCSFHWWRKVAELGLKTAYDSKKSVHLFIRKLLALPYLPSDHIRPAFYRDASNHCNSLTTDQAADDLPSTYLVQQHSLDCSTVVCPSALRWHRRFNGKAAHNHLHFYKIVPFQQEAKTVSITQQLVSEQQLSRYQRDTYKQLQGRLTSLWDQYEEDSIRTPDFLRSVGHLIVPQPETLPESDSEDSDYEFKFNCRDLMNLLVVLIMCKVLC</sequence>
<dbReference type="SUPFAM" id="SSF57903">
    <property type="entry name" value="FYVE/PHD zinc finger"/>
    <property type="match status" value="1"/>
</dbReference>
<protein>
    <recommendedName>
        <fullName evidence="6">PHD-type domain-containing protein</fullName>
    </recommendedName>
</protein>
<accession>A0A6J8DEX3</accession>
<dbReference type="EMBL" id="CACVKT020007119">
    <property type="protein sequence ID" value="CAC5405620.1"/>
    <property type="molecule type" value="Genomic_DNA"/>
</dbReference>
<evidence type="ECO:0000256" key="2">
    <source>
        <dbReference type="ARBA" id="ARBA00022771"/>
    </source>
</evidence>
<dbReference type="InterPro" id="IPR013083">
    <property type="entry name" value="Znf_RING/FYVE/PHD"/>
</dbReference>
<evidence type="ECO:0000256" key="1">
    <source>
        <dbReference type="ARBA" id="ARBA00022723"/>
    </source>
</evidence>
<dbReference type="PROSITE" id="PS01359">
    <property type="entry name" value="ZF_PHD_1"/>
    <property type="match status" value="1"/>
</dbReference>
<dbReference type="InterPro" id="IPR011011">
    <property type="entry name" value="Znf_FYVE_PHD"/>
</dbReference>
<dbReference type="AlphaFoldDB" id="A0A6J8DEX3"/>
<dbReference type="OrthoDB" id="6161554at2759"/>